<keyword evidence="4" id="KW-0520">NAD</keyword>
<dbReference type="InterPro" id="IPR057326">
    <property type="entry name" value="KR_dom"/>
</dbReference>
<dbReference type="PROSITE" id="PS00061">
    <property type="entry name" value="ADH_SHORT"/>
    <property type="match status" value="1"/>
</dbReference>
<dbReference type="Pfam" id="PF13561">
    <property type="entry name" value="adh_short_C2"/>
    <property type="match status" value="1"/>
</dbReference>
<keyword evidence="3" id="KW-0560">Oxidoreductase</keyword>
<dbReference type="SMART" id="SM00822">
    <property type="entry name" value="PKS_KR"/>
    <property type="match status" value="1"/>
</dbReference>
<dbReference type="GeneID" id="93992877"/>
<evidence type="ECO:0000313" key="7">
    <source>
        <dbReference type="Proteomes" id="UP000050546"/>
    </source>
</evidence>
<sequence>MHVQDLVNIHPTKHAGKIALVTGGSSGIGLAAAKRLALEGATVVISGRRQQELDRAVAEIGHGATAVRADISVGAELDAVMDGIATAHGRLDLLLANAGGGEFAPIESITEAGFDKYFNINVKGTLLTVQKALPLMGAGSAIVVTGSIAANQGVSNFGVYAATKAALRSFVRTWASELRARDIRVNLIAPGVVVTPAYRSELGMSEEDIDAYLDQIKQKAPLGRSASPDEMAKAMSFLASDDASYITGIELTVDGGLTQI</sequence>
<keyword evidence="2" id="KW-0058">Aromatic hydrocarbons catabolism</keyword>
<dbReference type="CDD" id="cd05233">
    <property type="entry name" value="SDR_c"/>
    <property type="match status" value="1"/>
</dbReference>
<name>A0A1V9H829_9XANT</name>
<evidence type="ECO:0000313" key="6">
    <source>
        <dbReference type="EMBL" id="OQP79059.1"/>
    </source>
</evidence>
<dbReference type="FunFam" id="3.40.50.720:FF:000084">
    <property type="entry name" value="Short-chain dehydrogenase reductase"/>
    <property type="match status" value="1"/>
</dbReference>
<organism evidence="6 7">
    <name type="scientific">Xanthomonas phaseoli pv. dieffenbachiae</name>
    <dbReference type="NCBI Taxonomy" id="92828"/>
    <lineage>
        <taxon>Bacteria</taxon>
        <taxon>Pseudomonadati</taxon>
        <taxon>Pseudomonadota</taxon>
        <taxon>Gammaproteobacteria</taxon>
        <taxon>Lysobacterales</taxon>
        <taxon>Lysobacteraceae</taxon>
        <taxon>Xanthomonas</taxon>
    </lineage>
</organism>
<dbReference type="InterPro" id="IPR036291">
    <property type="entry name" value="NAD(P)-bd_dom_sf"/>
</dbReference>
<dbReference type="EMBL" id="JPYI02000070">
    <property type="protein sequence ID" value="OQP79059.1"/>
    <property type="molecule type" value="Genomic_DNA"/>
</dbReference>
<dbReference type="Gene3D" id="3.40.50.720">
    <property type="entry name" value="NAD(P)-binding Rossmann-like Domain"/>
    <property type="match status" value="1"/>
</dbReference>
<comment type="caution">
    <text evidence="6">The sequence shown here is derived from an EMBL/GenBank/DDBJ whole genome shotgun (WGS) entry which is preliminary data.</text>
</comment>
<dbReference type="AlphaFoldDB" id="A0A1V9H829"/>
<dbReference type="PANTHER" id="PTHR43943">
    <property type="entry name" value="DEHYDROGENASE/REDUCTASE (SDR FAMILY) MEMBER 4"/>
    <property type="match status" value="1"/>
</dbReference>
<accession>A0A1V9H829</accession>
<gene>
    <name evidence="6" type="ORF">IM53_010905</name>
</gene>
<protein>
    <submittedName>
        <fullName evidence="6">Oxidoreductase</fullName>
    </submittedName>
</protein>
<evidence type="ECO:0000259" key="5">
    <source>
        <dbReference type="SMART" id="SM00822"/>
    </source>
</evidence>
<proteinExistence type="inferred from homology"/>
<dbReference type="PANTHER" id="PTHR43943:SF17">
    <property type="entry name" value="3-PHENYLPROPIONATE-DIHYDRODIOL_CINNAMIC ACID-DIHYDRODIOL DEHYDROGENASE"/>
    <property type="match status" value="1"/>
</dbReference>
<dbReference type="SUPFAM" id="SSF51735">
    <property type="entry name" value="NAD(P)-binding Rossmann-fold domains"/>
    <property type="match status" value="1"/>
</dbReference>
<evidence type="ECO:0000256" key="3">
    <source>
        <dbReference type="ARBA" id="ARBA00023002"/>
    </source>
</evidence>
<dbReference type="STRING" id="1437877.GCA_001564415_00339"/>
<evidence type="ECO:0000256" key="1">
    <source>
        <dbReference type="ARBA" id="ARBA00006484"/>
    </source>
</evidence>
<evidence type="ECO:0000256" key="4">
    <source>
        <dbReference type="ARBA" id="ARBA00023027"/>
    </source>
</evidence>
<dbReference type="GO" id="GO:0016491">
    <property type="term" value="F:oxidoreductase activity"/>
    <property type="evidence" value="ECO:0007669"/>
    <property type="project" value="UniProtKB-KW"/>
</dbReference>
<dbReference type="Proteomes" id="UP000050546">
    <property type="component" value="Unassembled WGS sequence"/>
</dbReference>
<dbReference type="InterPro" id="IPR002347">
    <property type="entry name" value="SDR_fam"/>
</dbReference>
<dbReference type="RefSeq" id="WP_057678065.1">
    <property type="nucleotide sequence ID" value="NZ_CP041380.1"/>
</dbReference>
<feature type="domain" description="Ketoreductase" evidence="5">
    <location>
        <begin position="17"/>
        <end position="191"/>
    </location>
</feature>
<comment type="similarity">
    <text evidence="1">Belongs to the short-chain dehydrogenases/reductases (SDR) family.</text>
</comment>
<dbReference type="PRINTS" id="PR00081">
    <property type="entry name" value="GDHRDH"/>
</dbReference>
<evidence type="ECO:0000256" key="2">
    <source>
        <dbReference type="ARBA" id="ARBA00022797"/>
    </source>
</evidence>
<reference evidence="6 7" key="1">
    <citation type="journal article" date="2016" name="Plant Pathol.">
        <title>Genetic characterization of strains named as Xanthomonas axonopodis pv. dieffenbachiae leads to a taxonomic revision of the X. axonopodis species complex.</title>
        <authorList>
            <person name="Constantin E.C."/>
            <person name="Cleenwerck I."/>
            <person name="Maes M."/>
            <person name="Baeyen S."/>
            <person name="Van Malderghem C."/>
            <person name="De Vos P."/>
            <person name="Cottyn B."/>
        </authorList>
    </citation>
    <scope>NUCLEOTIDE SEQUENCE [LARGE SCALE GENOMIC DNA]</scope>
    <source>
        <strain evidence="6 7">LMG 25940</strain>
    </source>
</reference>
<dbReference type="InterPro" id="IPR020904">
    <property type="entry name" value="Sc_DH/Rdtase_CS"/>
</dbReference>
<reference evidence="6 7" key="2">
    <citation type="journal article" date="2017" name="Plant Pathol.">
        <title>Pathogenicity and virulence gene content of Xanthomonas strains infecting Araceae, formerly known as Xanthomonas axonopodis pv. dieffenbachiae.</title>
        <authorList>
            <person name="Constantin E.C."/>
            <person name="Haegeman A."/>
            <person name="Van Vaerenbergh J."/>
            <person name="Baeyen S."/>
            <person name="Van Malderghem C."/>
            <person name="Maes M."/>
            <person name="Cottyn B."/>
        </authorList>
    </citation>
    <scope>NUCLEOTIDE SEQUENCE [LARGE SCALE GENOMIC DNA]</scope>
    <source>
        <strain evidence="6 7">LMG 25940</strain>
    </source>
</reference>